<keyword evidence="3" id="KW-0677">Repeat</keyword>
<dbReference type="InterPro" id="IPR050179">
    <property type="entry name" value="Trans_hexapeptide_repeat"/>
</dbReference>
<dbReference type="STRING" id="1859457.BET10_04435"/>
<evidence type="ECO:0000256" key="5">
    <source>
        <dbReference type="PIRSR" id="PIRSR620019-2"/>
    </source>
</evidence>
<feature type="domain" description="PglD N-terminal" evidence="6">
    <location>
        <begin position="4"/>
        <end position="80"/>
    </location>
</feature>
<evidence type="ECO:0000313" key="8">
    <source>
        <dbReference type="Proteomes" id="UP000179786"/>
    </source>
</evidence>
<keyword evidence="8" id="KW-1185">Reference proteome</keyword>
<evidence type="ECO:0000256" key="4">
    <source>
        <dbReference type="PIRSR" id="PIRSR620019-1"/>
    </source>
</evidence>
<dbReference type="PANTHER" id="PTHR43300:SF7">
    <property type="entry name" value="UDP-N-ACETYLBACILLOSAMINE N-ACETYLTRANSFERASE"/>
    <property type="match status" value="1"/>
</dbReference>
<keyword evidence="2 7" id="KW-0808">Transferase</keyword>
<proteinExistence type="inferred from homology"/>
<dbReference type="NCBIfam" id="TIGR03570">
    <property type="entry name" value="NeuD_NnaD"/>
    <property type="match status" value="1"/>
</dbReference>
<feature type="binding site" evidence="5">
    <location>
        <position position="68"/>
    </location>
    <ligand>
        <name>substrate</name>
    </ligand>
</feature>
<dbReference type="AlphaFoldDB" id="A0A1S1MZT0"/>
<dbReference type="PROSITE" id="PS00101">
    <property type="entry name" value="HEXAPEP_TRANSFERASES"/>
    <property type="match status" value="1"/>
</dbReference>
<evidence type="ECO:0000256" key="3">
    <source>
        <dbReference type="ARBA" id="ARBA00022737"/>
    </source>
</evidence>
<dbReference type="Proteomes" id="UP000179786">
    <property type="component" value="Unassembled WGS sequence"/>
</dbReference>
<evidence type="ECO:0000256" key="1">
    <source>
        <dbReference type="ARBA" id="ARBA00007274"/>
    </source>
</evidence>
<dbReference type="GO" id="GO:0016740">
    <property type="term" value="F:transferase activity"/>
    <property type="evidence" value="ECO:0007669"/>
    <property type="project" value="UniProtKB-KW"/>
</dbReference>
<dbReference type="InterPro" id="IPR018357">
    <property type="entry name" value="Hexapep_transf_CS"/>
</dbReference>
<comment type="similarity">
    <text evidence="1">Belongs to the transferase hexapeptide repeat family.</text>
</comment>
<organism evidence="7 8">
    <name type="scientific">Pseudoalteromonas amylolytica</name>
    <dbReference type="NCBI Taxonomy" id="1859457"/>
    <lineage>
        <taxon>Bacteria</taxon>
        <taxon>Pseudomonadati</taxon>
        <taxon>Pseudomonadota</taxon>
        <taxon>Gammaproteobacteria</taxon>
        <taxon>Alteromonadales</taxon>
        <taxon>Pseudoalteromonadaceae</taxon>
        <taxon>Pseudoalteromonas</taxon>
    </lineage>
</organism>
<protein>
    <submittedName>
        <fullName evidence="7">Acetyltransferase</fullName>
    </submittedName>
</protein>
<evidence type="ECO:0000256" key="2">
    <source>
        <dbReference type="ARBA" id="ARBA00022679"/>
    </source>
</evidence>
<feature type="binding site" evidence="5">
    <location>
        <position position="165"/>
    </location>
    <ligand>
        <name>acetyl-CoA</name>
        <dbReference type="ChEBI" id="CHEBI:57288"/>
    </ligand>
</feature>
<dbReference type="CDD" id="cd03360">
    <property type="entry name" value="LbH_AT_putative"/>
    <property type="match status" value="1"/>
</dbReference>
<dbReference type="OrthoDB" id="9794407at2"/>
<sequence length="207" mass="21778">MTLKLAILGASGHGKVVAEIAELMGYQVTFFDDAVQSQDKLEHWNVIGNTDDLVQHLNEFDGVTVAIGNNKIRRQKLEKLISLGANVPLLVHPSASVSKYATVEKGAVIMAGAVVNAFARVERGVIINTQAVVEHDSIIQSYAHICPATAIAGGCKVLECAWVGIGSNVRQLIEIGESAIIGAGSVVVKNIPAGVTAYGNPAKVVKD</sequence>
<evidence type="ECO:0000259" key="6">
    <source>
        <dbReference type="Pfam" id="PF17836"/>
    </source>
</evidence>
<dbReference type="EMBL" id="MKJU01000006">
    <property type="protein sequence ID" value="OHU92707.1"/>
    <property type="molecule type" value="Genomic_DNA"/>
</dbReference>
<dbReference type="InterPro" id="IPR041561">
    <property type="entry name" value="PglD_N"/>
</dbReference>
<feature type="site" description="Increases basicity of active site His" evidence="4">
    <location>
        <position position="136"/>
    </location>
</feature>
<dbReference type="Pfam" id="PF17836">
    <property type="entry name" value="PglD_N"/>
    <property type="match status" value="1"/>
</dbReference>
<comment type="caution">
    <text evidence="7">The sequence shown here is derived from an EMBL/GenBank/DDBJ whole genome shotgun (WGS) entry which is preliminary data.</text>
</comment>
<dbReference type="Gene3D" id="3.40.50.20">
    <property type="match status" value="1"/>
</dbReference>
<gene>
    <name evidence="7" type="ORF">BET10_04435</name>
</gene>
<feature type="binding site" evidence="5">
    <location>
        <begin position="11"/>
        <end position="13"/>
    </location>
    <ligand>
        <name>substrate</name>
    </ligand>
</feature>
<accession>A0A1S1MZT0</accession>
<dbReference type="RefSeq" id="WP_070983266.1">
    <property type="nucleotide sequence ID" value="NZ_MKJU01000006.1"/>
</dbReference>
<dbReference type="SUPFAM" id="SSF51161">
    <property type="entry name" value="Trimeric LpxA-like enzymes"/>
    <property type="match status" value="1"/>
</dbReference>
<dbReference type="InterPro" id="IPR020019">
    <property type="entry name" value="AcTrfase_PglD-like"/>
</dbReference>
<name>A0A1S1MZT0_9GAMM</name>
<dbReference type="Gene3D" id="2.160.10.10">
    <property type="entry name" value="Hexapeptide repeat proteins"/>
    <property type="match status" value="1"/>
</dbReference>
<reference evidence="7 8" key="1">
    <citation type="submission" date="2016-09" db="EMBL/GenBank/DDBJ databases">
        <title>Pseudoalteromonas amylolytica sp. nov., isolated from the surface seawater.</title>
        <authorList>
            <person name="Wu Y.-H."/>
            <person name="Cheng H."/>
            <person name="Jin X.-B."/>
            <person name="Wang C.-S."/>
            <person name="Xu X.-W."/>
        </authorList>
    </citation>
    <scope>NUCLEOTIDE SEQUENCE [LARGE SCALE GENOMIC DNA]</scope>
    <source>
        <strain evidence="7 8">JW1</strain>
    </source>
</reference>
<feature type="active site" description="Proton acceptor" evidence="4">
    <location>
        <position position="135"/>
    </location>
</feature>
<feature type="binding site" evidence="5">
    <location>
        <position position="144"/>
    </location>
    <ligand>
        <name>acetyl-CoA</name>
        <dbReference type="ChEBI" id="CHEBI:57288"/>
    </ligand>
</feature>
<feature type="binding site" evidence="5">
    <location>
        <begin position="32"/>
        <end position="33"/>
    </location>
    <ligand>
        <name>substrate</name>
    </ligand>
</feature>
<dbReference type="PANTHER" id="PTHR43300">
    <property type="entry name" value="ACETYLTRANSFERASE"/>
    <property type="match status" value="1"/>
</dbReference>
<dbReference type="InterPro" id="IPR011004">
    <property type="entry name" value="Trimer_LpxA-like_sf"/>
</dbReference>
<evidence type="ECO:0000313" key="7">
    <source>
        <dbReference type="EMBL" id="OHU92707.1"/>
    </source>
</evidence>